<dbReference type="SUPFAM" id="SSF75217">
    <property type="entry name" value="alpha/beta knot"/>
    <property type="match status" value="1"/>
</dbReference>
<evidence type="ECO:0000256" key="14">
    <source>
        <dbReference type="ARBA" id="ARBA00047783"/>
    </source>
</evidence>
<dbReference type="NCBIfam" id="TIGR00088">
    <property type="entry name" value="trmD"/>
    <property type="match status" value="1"/>
</dbReference>
<dbReference type="InterPro" id="IPR029026">
    <property type="entry name" value="tRNA_m1G_MTases_N"/>
</dbReference>
<reference evidence="19 20" key="1">
    <citation type="submission" date="2017-04" db="EMBL/GenBank/DDBJ databases">
        <title>Unexpected and diverse lifestyles within the genus Limnohabitans.</title>
        <authorList>
            <person name="Kasalicky V."/>
            <person name="Mehrshad M."/>
            <person name="Andrei S.-A."/>
            <person name="Salcher M."/>
            <person name="Kratochvilova H."/>
            <person name="Simek K."/>
            <person name="Ghai R."/>
        </authorList>
    </citation>
    <scope>NUCLEOTIDE SEQUENCE [LARGE SCALE GENOMIC DNA]</scope>
    <source>
        <strain evidence="19 20">MWH-C5</strain>
    </source>
</reference>
<sequence>MRFDIITLFPELFEPFLKIGITRRAYEAGLVDVRLWNPRDYAEGNYRRVDDRPFGGGPGMVMMAEPLTACLTAIRADRGQDRDVAPLVFFSPIGETLRHAAVQRWSDSQGAVLLCGRYEGIDQRFIDTYVDLQISLGDFVLSGGELAAMTLLDSVARLQPGVLNDEGSHQLDSFNPALDGLLDCPHYTRPEQWEGQGVPAELMSGHHVNIERWRRDQRLRLTARLRPELIDAARAAAKLTPQDEAILKAQNSL</sequence>
<dbReference type="NCBIfam" id="NF000648">
    <property type="entry name" value="PRK00026.1"/>
    <property type="match status" value="1"/>
</dbReference>
<comment type="caution">
    <text evidence="19">The sequence shown here is derived from an EMBL/GenBank/DDBJ whole genome shotgun (WGS) entry which is preliminary data.</text>
</comment>
<gene>
    <name evidence="15" type="primary">trmD</name>
    <name evidence="19" type="ORF">B9Z44_02995</name>
</gene>
<evidence type="ECO:0000313" key="19">
    <source>
        <dbReference type="EMBL" id="PUE58656.1"/>
    </source>
</evidence>
<evidence type="ECO:0000256" key="13">
    <source>
        <dbReference type="ARBA" id="ARBA00033392"/>
    </source>
</evidence>
<evidence type="ECO:0000256" key="16">
    <source>
        <dbReference type="PIRSR" id="PIRSR000386-1"/>
    </source>
</evidence>
<dbReference type="GO" id="GO:0002939">
    <property type="term" value="P:tRNA N1-guanine methylation"/>
    <property type="evidence" value="ECO:0007669"/>
    <property type="project" value="TreeGrafter"/>
</dbReference>
<comment type="catalytic activity">
    <reaction evidence="14 15 17">
        <text>guanosine(37) in tRNA + S-adenosyl-L-methionine = N(1)-methylguanosine(37) in tRNA + S-adenosyl-L-homocysteine + H(+)</text>
        <dbReference type="Rhea" id="RHEA:36899"/>
        <dbReference type="Rhea" id="RHEA-COMP:10145"/>
        <dbReference type="Rhea" id="RHEA-COMP:10147"/>
        <dbReference type="ChEBI" id="CHEBI:15378"/>
        <dbReference type="ChEBI" id="CHEBI:57856"/>
        <dbReference type="ChEBI" id="CHEBI:59789"/>
        <dbReference type="ChEBI" id="CHEBI:73542"/>
        <dbReference type="ChEBI" id="CHEBI:74269"/>
        <dbReference type="EC" id="2.1.1.228"/>
    </reaction>
</comment>
<dbReference type="InterPro" id="IPR002649">
    <property type="entry name" value="tRNA_m1G_MeTrfase_TrmD"/>
</dbReference>
<dbReference type="RefSeq" id="WP_108401691.1">
    <property type="nucleotide sequence ID" value="NZ_NESP01000001.1"/>
</dbReference>
<dbReference type="EC" id="2.1.1.228" evidence="5 15"/>
<feature type="binding site" evidence="15 16">
    <location>
        <begin position="136"/>
        <end position="141"/>
    </location>
    <ligand>
        <name>S-adenosyl-L-methionine</name>
        <dbReference type="ChEBI" id="CHEBI:59789"/>
    </ligand>
</feature>
<dbReference type="InterPro" id="IPR029028">
    <property type="entry name" value="Alpha/beta_knot_MTases"/>
</dbReference>
<evidence type="ECO:0000256" key="1">
    <source>
        <dbReference type="ARBA" id="ARBA00002634"/>
    </source>
</evidence>
<evidence type="ECO:0000256" key="2">
    <source>
        <dbReference type="ARBA" id="ARBA00004496"/>
    </source>
</evidence>
<evidence type="ECO:0000256" key="5">
    <source>
        <dbReference type="ARBA" id="ARBA00012807"/>
    </source>
</evidence>
<feature type="binding site" evidence="15 16">
    <location>
        <position position="116"/>
    </location>
    <ligand>
        <name>S-adenosyl-L-methionine</name>
        <dbReference type="ChEBI" id="CHEBI:59789"/>
    </ligand>
</feature>
<dbReference type="FunFam" id="3.40.1280.10:FF:000001">
    <property type="entry name" value="tRNA (guanine-N(1)-)-methyltransferase"/>
    <property type="match status" value="1"/>
</dbReference>
<protein>
    <recommendedName>
        <fullName evidence="6 15">tRNA (guanine-N(1)-)-methyltransferase</fullName>
        <ecNumber evidence="5 15">2.1.1.228</ecNumber>
    </recommendedName>
    <alternativeName>
        <fullName evidence="12 15">M1G-methyltransferase</fullName>
    </alternativeName>
    <alternativeName>
        <fullName evidence="13 15">tRNA [GM37] methyltransferase</fullName>
    </alternativeName>
</protein>
<evidence type="ECO:0000256" key="12">
    <source>
        <dbReference type="ARBA" id="ARBA00029736"/>
    </source>
</evidence>
<keyword evidence="20" id="KW-1185">Reference proteome</keyword>
<evidence type="ECO:0000256" key="11">
    <source>
        <dbReference type="ARBA" id="ARBA00022694"/>
    </source>
</evidence>
<dbReference type="GO" id="GO:0052906">
    <property type="term" value="F:tRNA (guanine(37)-N1)-methyltransferase activity"/>
    <property type="evidence" value="ECO:0007669"/>
    <property type="project" value="UniProtKB-UniRule"/>
</dbReference>
<accession>A0A315EL81</accession>
<comment type="similarity">
    <text evidence="3 15 17">Belongs to the RNA methyltransferase TrmD family.</text>
</comment>
<comment type="subcellular location">
    <subcellularLocation>
        <location evidence="2 15 17">Cytoplasm</location>
    </subcellularLocation>
</comment>
<keyword evidence="8 15" id="KW-0489">Methyltransferase</keyword>
<dbReference type="AlphaFoldDB" id="A0A315EL81"/>
<keyword evidence="7 15" id="KW-0963">Cytoplasm</keyword>
<dbReference type="InterPro" id="IPR023148">
    <property type="entry name" value="tRNA_m1G_MeTrfase_C_sf"/>
</dbReference>
<comment type="subunit">
    <text evidence="4 15 17">Homodimer.</text>
</comment>
<organism evidence="19 20">
    <name type="scientific">Limnohabitans curvus</name>
    <dbReference type="NCBI Taxonomy" id="323423"/>
    <lineage>
        <taxon>Bacteria</taxon>
        <taxon>Pseudomonadati</taxon>
        <taxon>Pseudomonadota</taxon>
        <taxon>Betaproteobacteria</taxon>
        <taxon>Burkholderiales</taxon>
        <taxon>Comamonadaceae</taxon>
        <taxon>Limnohabitans</taxon>
    </lineage>
</organism>
<evidence type="ECO:0000256" key="17">
    <source>
        <dbReference type="RuleBase" id="RU003464"/>
    </source>
</evidence>
<evidence type="ECO:0000256" key="7">
    <source>
        <dbReference type="ARBA" id="ARBA00022490"/>
    </source>
</evidence>
<evidence type="ECO:0000256" key="9">
    <source>
        <dbReference type="ARBA" id="ARBA00022679"/>
    </source>
</evidence>
<dbReference type="HAMAP" id="MF_00605">
    <property type="entry name" value="TrmD"/>
    <property type="match status" value="1"/>
</dbReference>
<comment type="function">
    <text evidence="1 15 17">Specifically methylates guanosine-37 in various tRNAs.</text>
</comment>
<dbReference type="Pfam" id="PF01746">
    <property type="entry name" value="tRNA_m1G_MT"/>
    <property type="match status" value="1"/>
</dbReference>
<evidence type="ECO:0000256" key="15">
    <source>
        <dbReference type="HAMAP-Rule" id="MF_00605"/>
    </source>
</evidence>
<evidence type="ECO:0000256" key="4">
    <source>
        <dbReference type="ARBA" id="ARBA00011738"/>
    </source>
</evidence>
<dbReference type="InterPro" id="IPR016009">
    <property type="entry name" value="tRNA_MeTrfase_TRMD/TRM10"/>
</dbReference>
<evidence type="ECO:0000256" key="10">
    <source>
        <dbReference type="ARBA" id="ARBA00022691"/>
    </source>
</evidence>
<evidence type="ECO:0000259" key="18">
    <source>
        <dbReference type="Pfam" id="PF01746"/>
    </source>
</evidence>
<proteinExistence type="inferred from homology"/>
<dbReference type="EMBL" id="NESP01000001">
    <property type="protein sequence ID" value="PUE58656.1"/>
    <property type="molecule type" value="Genomic_DNA"/>
</dbReference>
<keyword evidence="9 15" id="KW-0808">Transferase</keyword>
<dbReference type="PANTHER" id="PTHR46417">
    <property type="entry name" value="TRNA (GUANINE-N(1)-)-METHYLTRANSFERASE"/>
    <property type="match status" value="1"/>
</dbReference>
<keyword evidence="11 15" id="KW-0819">tRNA processing</keyword>
<evidence type="ECO:0000256" key="3">
    <source>
        <dbReference type="ARBA" id="ARBA00007630"/>
    </source>
</evidence>
<dbReference type="GO" id="GO:0005829">
    <property type="term" value="C:cytosol"/>
    <property type="evidence" value="ECO:0007669"/>
    <property type="project" value="TreeGrafter"/>
</dbReference>
<keyword evidence="10 15" id="KW-0949">S-adenosyl-L-methionine</keyword>
<dbReference type="Proteomes" id="UP000251341">
    <property type="component" value="Unassembled WGS sequence"/>
</dbReference>
<dbReference type="Gene3D" id="3.40.1280.10">
    <property type="match status" value="1"/>
</dbReference>
<name>A0A315EL81_9BURK</name>
<dbReference type="CDD" id="cd18080">
    <property type="entry name" value="TrmD-like"/>
    <property type="match status" value="1"/>
</dbReference>
<evidence type="ECO:0000256" key="8">
    <source>
        <dbReference type="ARBA" id="ARBA00022603"/>
    </source>
</evidence>
<dbReference type="PANTHER" id="PTHR46417:SF1">
    <property type="entry name" value="TRNA (GUANINE-N(1)-)-METHYLTRANSFERASE"/>
    <property type="match status" value="1"/>
</dbReference>
<dbReference type="Gene3D" id="1.10.1270.20">
    <property type="entry name" value="tRNA(m1g37)methyltransferase, domain 2"/>
    <property type="match status" value="1"/>
</dbReference>
<dbReference type="PIRSF" id="PIRSF000386">
    <property type="entry name" value="tRNA_mtase"/>
    <property type="match status" value="1"/>
</dbReference>
<evidence type="ECO:0000313" key="20">
    <source>
        <dbReference type="Proteomes" id="UP000251341"/>
    </source>
</evidence>
<evidence type="ECO:0000256" key="6">
    <source>
        <dbReference type="ARBA" id="ARBA00014679"/>
    </source>
</evidence>
<feature type="domain" description="tRNA methyltransferase TRMD/TRM10-type" evidence="18">
    <location>
        <begin position="1"/>
        <end position="231"/>
    </location>
</feature>